<evidence type="ECO:0008006" key="3">
    <source>
        <dbReference type="Google" id="ProtNLM"/>
    </source>
</evidence>
<organism evidence="1 2">
    <name type="scientific">Nonlabens dokdonensis</name>
    <dbReference type="NCBI Taxonomy" id="328515"/>
    <lineage>
        <taxon>Bacteria</taxon>
        <taxon>Pseudomonadati</taxon>
        <taxon>Bacteroidota</taxon>
        <taxon>Flavobacteriia</taxon>
        <taxon>Flavobacteriales</taxon>
        <taxon>Flavobacteriaceae</taxon>
        <taxon>Nonlabens</taxon>
    </lineage>
</organism>
<proteinExistence type="predicted"/>
<dbReference type="RefSeq" id="WP_303687398.1">
    <property type="nucleotide sequence ID" value="NZ_CAJXYO010000011.1"/>
</dbReference>
<protein>
    <recommendedName>
        <fullName evidence="3">Lipoprotein</fullName>
    </recommendedName>
</protein>
<comment type="caution">
    <text evidence="1">The sequence shown here is derived from an EMBL/GenBank/DDBJ whole genome shotgun (WGS) entry which is preliminary data.</text>
</comment>
<dbReference type="Proteomes" id="UP000196102">
    <property type="component" value="Unassembled WGS sequence"/>
</dbReference>
<evidence type="ECO:0000313" key="1">
    <source>
        <dbReference type="EMBL" id="OUS12199.1"/>
    </source>
</evidence>
<dbReference type="AlphaFoldDB" id="A0A1Z8APC4"/>
<sequence length="259" mass="29253">MNKLLFLFLLIVASCKTPTSNEKDIRNSSNNEEEATAITLKGTVSNHNGMSGDINIMGYFVQPEFYGALDADGSFEIRLPEDFDKITTKAFNAYNSSDEADYQLNYNTALESFPNTANVSFIGKESRLAYVGKFYRFEVITGDTSAYLYPASSENFVKYVVGTKDAVPETGFNYYYIYAKEPFSINGSTTYNNLFEDGTEEVYTRTDHYDLDIKKGWNVLRYEIKQLEESSIGTQEIEESTVSNVAINSIPESWYMSAL</sequence>
<name>A0A1Z8APC4_9FLAO</name>
<accession>A0A1Z8APC4</accession>
<dbReference type="EMBL" id="MAAX01000164">
    <property type="protein sequence ID" value="OUS12199.1"/>
    <property type="molecule type" value="Genomic_DNA"/>
</dbReference>
<evidence type="ECO:0000313" key="2">
    <source>
        <dbReference type="Proteomes" id="UP000196102"/>
    </source>
</evidence>
<reference evidence="2" key="1">
    <citation type="journal article" date="2017" name="Proc. Natl. Acad. Sci. U.S.A.">
        <title>Simulation of Deepwater Horizon oil plume reveals substrate specialization within a complex community of hydrocarbon-degraders.</title>
        <authorList>
            <person name="Hu P."/>
            <person name="Dubinsky E.A."/>
            <person name="Probst A.J."/>
            <person name="Wang J."/>
            <person name="Sieber C.M.K."/>
            <person name="Tom L.M."/>
            <person name="Gardinali P."/>
            <person name="Banfield J.F."/>
            <person name="Atlas R.M."/>
            <person name="Andersen G.L."/>
        </authorList>
    </citation>
    <scope>NUCLEOTIDE SEQUENCE [LARGE SCALE GENOMIC DNA]</scope>
</reference>
<gene>
    <name evidence="1" type="ORF">A9Q93_10545</name>
</gene>
<dbReference type="PROSITE" id="PS51257">
    <property type="entry name" value="PROKAR_LIPOPROTEIN"/>
    <property type="match status" value="1"/>
</dbReference>